<reference evidence="7" key="1">
    <citation type="submission" date="2021-04" db="EMBL/GenBank/DDBJ databases">
        <title>Genome sequence of Woronichinia naegeliana from Washington state freshwater lake bloom.</title>
        <authorList>
            <person name="Dreher T.W."/>
        </authorList>
    </citation>
    <scope>NUCLEOTIDE SEQUENCE</scope>
    <source>
        <strain evidence="7">WA131</strain>
    </source>
</reference>
<dbReference type="SUPFAM" id="SSF52540">
    <property type="entry name" value="P-loop containing nucleoside triphosphate hydrolases"/>
    <property type="match status" value="1"/>
</dbReference>
<dbReference type="AlphaFoldDB" id="A0A977KYU5"/>
<dbReference type="EMBL" id="CP073041">
    <property type="protein sequence ID" value="UXE61461.1"/>
    <property type="molecule type" value="Genomic_DNA"/>
</dbReference>
<comment type="similarity">
    <text evidence="4">Belongs to the CobB/CobQ family. CobQ subfamily.</text>
</comment>
<gene>
    <name evidence="4 7" type="primary">cobQ</name>
    <name evidence="7" type="ORF">KA717_00020</name>
</gene>
<dbReference type="NCBIfam" id="NF001989">
    <property type="entry name" value="PRK00784.1"/>
    <property type="match status" value="1"/>
</dbReference>
<keyword evidence="2 4" id="KW-0169">Cobalamin biosynthesis</keyword>
<dbReference type="Pfam" id="PF01656">
    <property type="entry name" value="CbiA"/>
    <property type="match status" value="1"/>
</dbReference>
<dbReference type="InterPro" id="IPR002586">
    <property type="entry name" value="CobQ/CobB/MinD/ParA_Nub-bd_dom"/>
</dbReference>
<dbReference type="InterPro" id="IPR011698">
    <property type="entry name" value="GATase_3"/>
</dbReference>
<protein>
    <recommendedName>
        <fullName evidence="4">Cobyric acid synthase</fullName>
    </recommendedName>
</protein>
<comment type="function">
    <text evidence="4">Catalyzes amidations at positions B, D, E, and G on adenosylcobyrinic A,C-diamide. NH(2) groups are provided by glutamine, and one molecule of ATP is hydrogenolyzed for each amidation.</text>
</comment>
<dbReference type="CDD" id="cd01750">
    <property type="entry name" value="GATase1_CobQ"/>
    <property type="match status" value="1"/>
</dbReference>
<evidence type="ECO:0000259" key="6">
    <source>
        <dbReference type="Pfam" id="PF07685"/>
    </source>
</evidence>
<dbReference type="HAMAP" id="MF_00028">
    <property type="entry name" value="CobQ"/>
    <property type="match status" value="1"/>
</dbReference>
<comment type="pathway">
    <text evidence="1 4">Cofactor biosynthesis; adenosylcobalamin biosynthesis.</text>
</comment>
<dbReference type="Pfam" id="PF07685">
    <property type="entry name" value="GATase_3"/>
    <property type="match status" value="1"/>
</dbReference>
<dbReference type="PROSITE" id="PS51274">
    <property type="entry name" value="GATASE_COBBQ"/>
    <property type="match status" value="1"/>
</dbReference>
<feature type="domain" description="CobQ/CobB/MinD/ParA nucleotide binding" evidence="5">
    <location>
        <begin position="4"/>
        <end position="231"/>
    </location>
</feature>
<dbReference type="GO" id="GO:0003824">
    <property type="term" value="F:catalytic activity"/>
    <property type="evidence" value="ECO:0007669"/>
    <property type="project" value="InterPro"/>
</dbReference>
<dbReference type="Proteomes" id="UP001065613">
    <property type="component" value="Chromosome"/>
</dbReference>
<evidence type="ECO:0000256" key="4">
    <source>
        <dbReference type="HAMAP-Rule" id="MF_00028"/>
    </source>
</evidence>
<dbReference type="Gene3D" id="3.40.50.880">
    <property type="match status" value="1"/>
</dbReference>
<keyword evidence="3 4" id="KW-0315">Glutamine amidotransferase</keyword>
<evidence type="ECO:0000256" key="2">
    <source>
        <dbReference type="ARBA" id="ARBA00022573"/>
    </source>
</evidence>
<dbReference type="PANTHER" id="PTHR21343">
    <property type="entry name" value="DETHIOBIOTIN SYNTHETASE"/>
    <property type="match status" value="1"/>
</dbReference>
<feature type="active site" evidence="4">
    <location>
        <position position="436"/>
    </location>
</feature>
<proteinExistence type="inferred from homology"/>
<dbReference type="InterPro" id="IPR029062">
    <property type="entry name" value="Class_I_gatase-like"/>
</dbReference>
<dbReference type="PANTHER" id="PTHR21343:SF1">
    <property type="entry name" value="COBYRIC ACID SYNTHASE"/>
    <property type="match status" value="1"/>
</dbReference>
<evidence type="ECO:0000256" key="1">
    <source>
        <dbReference type="ARBA" id="ARBA00004953"/>
    </source>
</evidence>
<dbReference type="GO" id="GO:0009236">
    <property type="term" value="P:cobalamin biosynthetic process"/>
    <property type="evidence" value="ECO:0007669"/>
    <property type="project" value="UniProtKB-UniRule"/>
</dbReference>
<feature type="active site" description="Nucleophile" evidence="4">
    <location>
        <position position="331"/>
    </location>
</feature>
<dbReference type="SUPFAM" id="SSF52317">
    <property type="entry name" value="Class I glutamine amidotransferase-like"/>
    <property type="match status" value="1"/>
</dbReference>
<dbReference type="InterPro" id="IPR047045">
    <property type="entry name" value="CobQ_N"/>
</dbReference>
<dbReference type="InterPro" id="IPR004459">
    <property type="entry name" value="CobQ_synth"/>
</dbReference>
<feature type="domain" description="CobB/CobQ-like glutamine amidotransferase" evidence="6">
    <location>
        <begin position="252"/>
        <end position="443"/>
    </location>
</feature>
<dbReference type="GO" id="GO:0015420">
    <property type="term" value="F:ABC-type vitamin B12 transporter activity"/>
    <property type="evidence" value="ECO:0007669"/>
    <property type="project" value="UniProtKB-UniRule"/>
</dbReference>
<dbReference type="InterPro" id="IPR033949">
    <property type="entry name" value="CobQ_GATase1"/>
</dbReference>
<dbReference type="InterPro" id="IPR027417">
    <property type="entry name" value="P-loop_NTPase"/>
</dbReference>
<dbReference type="NCBIfam" id="TIGR00313">
    <property type="entry name" value="cobQ"/>
    <property type="match status" value="1"/>
</dbReference>
<dbReference type="CDD" id="cd05389">
    <property type="entry name" value="CobQ_N"/>
    <property type="match status" value="1"/>
</dbReference>
<dbReference type="Gene3D" id="3.40.50.300">
    <property type="entry name" value="P-loop containing nucleotide triphosphate hydrolases"/>
    <property type="match status" value="1"/>
</dbReference>
<evidence type="ECO:0000256" key="3">
    <source>
        <dbReference type="ARBA" id="ARBA00022962"/>
    </source>
</evidence>
<evidence type="ECO:0000313" key="7">
    <source>
        <dbReference type="EMBL" id="UXE61461.1"/>
    </source>
</evidence>
<evidence type="ECO:0000259" key="5">
    <source>
        <dbReference type="Pfam" id="PF01656"/>
    </source>
</evidence>
<dbReference type="KEGG" id="wna:KA717_00020"/>
<name>A0A977KYU5_9CYAN</name>
<organism evidence="7">
    <name type="scientific">Woronichinia naegeliana WA131</name>
    <dbReference type="NCBI Taxonomy" id="2824559"/>
    <lineage>
        <taxon>Bacteria</taxon>
        <taxon>Bacillati</taxon>
        <taxon>Cyanobacteriota</taxon>
        <taxon>Cyanophyceae</taxon>
        <taxon>Synechococcales</taxon>
        <taxon>Coelosphaeriaceae</taxon>
        <taxon>Woronichinia</taxon>
    </lineage>
</organism>
<sequence>MKAIMVVGTTSSAGKSFLTTALCRLLAQQGWQVSPFKGQNMALNAYVTLTGGEMGYAQAVQAWAAGATPRVEMNPILLKPQGDMTSQVIIKGQVVGTTGASEYYEKYFDRGWQAITSSLDRLKEEFDVVVCEGAGSPAEINLKHRDLTNMRVAKYLKAATVLIVDIDRGGAFAHVVGTLALLEPEERQLIKGIVINKFRGQRSLLESGITWLEDYTGIPVLGVIPYTNTFFPAEDSLSLFEHSTRPKESDLEIAIIRLPRIANFTDFDPLESEPNVCLRYVNLNSSFGYPDAVILPGSKTTIADLTALHESGMAEKLKNYVAAGGTVLGLCGGYQMLGRQVHDPDGSEGGKERCAGLNFLPMETLISREKITRQRQSISLYPQSGLPVLGYELHQGITRLIRSSDQEILKDFHPIFEDDNLGIVNTSQSIWGCYLHGIFDNGSWRRSWLNVLRKRRGLPTLPTGISNYREQREVMLDSLAELIKEFVNLSPLIQYLGEED</sequence>
<accession>A0A977KYU5</accession>